<evidence type="ECO:0000313" key="2">
    <source>
        <dbReference type="Ensembl" id="ENSCPBP00000031677.1"/>
    </source>
</evidence>
<reference evidence="2" key="1">
    <citation type="submission" date="2025-08" db="UniProtKB">
        <authorList>
            <consortium name="Ensembl"/>
        </authorList>
    </citation>
    <scope>IDENTIFICATION</scope>
</reference>
<sequence>MTSARRDARRRDNAAKRRVYENSMGSAKNVISETVDVAESYNMMASFQRSNSHDKVRKIVAEEGRTARNLIAWSVPLESKEDDSKYLTSFPPTFPYSPTQKRSLFEVKMFIPKNCILNLITA</sequence>
<proteinExistence type="predicted"/>
<dbReference type="GeneTree" id="ENSGT00940000175811"/>
<keyword evidence="3" id="KW-1185">Reference proteome</keyword>
<organism evidence="2 3">
    <name type="scientific">Chrysemys picta bellii</name>
    <name type="common">Western painted turtle</name>
    <name type="synonym">Emys bellii</name>
    <dbReference type="NCBI Taxonomy" id="8478"/>
    <lineage>
        <taxon>Eukaryota</taxon>
        <taxon>Metazoa</taxon>
        <taxon>Chordata</taxon>
        <taxon>Craniata</taxon>
        <taxon>Vertebrata</taxon>
        <taxon>Euteleostomi</taxon>
        <taxon>Archelosauria</taxon>
        <taxon>Testudinata</taxon>
        <taxon>Testudines</taxon>
        <taxon>Cryptodira</taxon>
        <taxon>Durocryptodira</taxon>
        <taxon>Testudinoidea</taxon>
        <taxon>Emydidae</taxon>
        <taxon>Chrysemys</taxon>
    </lineage>
</organism>
<reference evidence="2" key="2">
    <citation type="submission" date="2025-09" db="UniProtKB">
        <authorList>
            <consortium name="Ensembl"/>
        </authorList>
    </citation>
    <scope>IDENTIFICATION</scope>
</reference>
<feature type="region of interest" description="Disordered" evidence="1">
    <location>
        <begin position="1"/>
        <end position="20"/>
    </location>
</feature>
<protein>
    <submittedName>
        <fullName evidence="2">Uncharacterized protein</fullName>
    </submittedName>
</protein>
<dbReference type="Ensembl" id="ENSCPBT00000037273.1">
    <property type="protein sequence ID" value="ENSCPBP00000031677.1"/>
    <property type="gene ID" value="ENSCPBG00000022240.1"/>
</dbReference>
<name>A0A8C3ICY3_CHRPI</name>
<evidence type="ECO:0000256" key="1">
    <source>
        <dbReference type="SAM" id="MobiDB-lite"/>
    </source>
</evidence>
<dbReference type="AlphaFoldDB" id="A0A8C3ICY3"/>
<dbReference type="Proteomes" id="UP000694380">
    <property type="component" value="Unplaced"/>
</dbReference>
<accession>A0A8C3ICY3</accession>
<evidence type="ECO:0000313" key="3">
    <source>
        <dbReference type="Proteomes" id="UP000694380"/>
    </source>
</evidence>